<name>A0AAV0BNQ1_PHAPC</name>
<dbReference type="InterPro" id="IPR056808">
    <property type="entry name" value="HTH_AAA"/>
</dbReference>
<protein>
    <recommendedName>
        <fullName evidence="2">AAA protein C-terminal winged helix domain-containing protein</fullName>
    </recommendedName>
</protein>
<dbReference type="PANTHER" id="PTHR36168">
    <property type="entry name" value="CHROMOSOME 1, WHOLE GENOME SHOTGUN SEQUENCE"/>
    <property type="match status" value="1"/>
</dbReference>
<evidence type="ECO:0000313" key="3">
    <source>
        <dbReference type="EMBL" id="CAH7687983.1"/>
    </source>
</evidence>
<sequence length="325" mass="36864">MAVAFDASYDPVLVLYKASKRALNRPDQTKPTYKRPNSKQELDDKDEEDGDGDGDGINEEFFVDVYWIARKEQDLVDQIIYGKLAGQYWLITGGRIAYLSWCMKHKDMFHAAQAILEREKQWLLSRIGLIVDCDDDAMDEQKMVVIIISVDASLGRTGRGAVKLDYENMIAIDIDFKVRLDSIVILNVFREICAEKGFKEQLESDQRMIGDLVELLTSLGSNGYVRVESDSKGNLELDHQAYWLGVPLDAVDKSLTRELKRGFFLKVDQIYQDKICSELPRQGNDKTTTQTNNNRTRIETSGSQGTGTGRGLKGERSHTGMRLKF</sequence>
<gene>
    <name evidence="3" type="ORF">PPACK8108_LOCUS22859</name>
</gene>
<evidence type="ECO:0000259" key="2">
    <source>
        <dbReference type="Pfam" id="PF24913"/>
    </source>
</evidence>
<dbReference type="Proteomes" id="UP001153365">
    <property type="component" value="Unassembled WGS sequence"/>
</dbReference>
<proteinExistence type="predicted"/>
<dbReference type="PANTHER" id="PTHR36168:SF1">
    <property type="entry name" value="ORC1-LIKE AAA ATPASE DOMAIN-CONTAINING PROTEIN"/>
    <property type="match status" value="1"/>
</dbReference>
<organism evidence="3 4">
    <name type="scientific">Phakopsora pachyrhizi</name>
    <name type="common">Asian soybean rust disease fungus</name>
    <dbReference type="NCBI Taxonomy" id="170000"/>
    <lineage>
        <taxon>Eukaryota</taxon>
        <taxon>Fungi</taxon>
        <taxon>Dikarya</taxon>
        <taxon>Basidiomycota</taxon>
        <taxon>Pucciniomycotina</taxon>
        <taxon>Pucciniomycetes</taxon>
        <taxon>Pucciniales</taxon>
        <taxon>Phakopsoraceae</taxon>
        <taxon>Phakopsora</taxon>
    </lineage>
</organism>
<dbReference type="Pfam" id="PF24913">
    <property type="entry name" value="WHD_AAA_fung"/>
    <property type="match status" value="1"/>
</dbReference>
<dbReference type="AlphaFoldDB" id="A0AAV0BNQ1"/>
<feature type="compositionally biased region" description="Acidic residues" evidence="1">
    <location>
        <begin position="43"/>
        <end position="56"/>
    </location>
</feature>
<reference evidence="3" key="1">
    <citation type="submission" date="2022-06" db="EMBL/GenBank/DDBJ databases">
        <authorList>
            <consortium name="SYNGENTA / RWTH Aachen University"/>
        </authorList>
    </citation>
    <scope>NUCLEOTIDE SEQUENCE</scope>
</reference>
<evidence type="ECO:0000256" key="1">
    <source>
        <dbReference type="SAM" id="MobiDB-lite"/>
    </source>
</evidence>
<feature type="region of interest" description="Disordered" evidence="1">
    <location>
        <begin position="25"/>
        <end position="56"/>
    </location>
</feature>
<accession>A0AAV0BNQ1</accession>
<feature type="region of interest" description="Disordered" evidence="1">
    <location>
        <begin position="281"/>
        <end position="325"/>
    </location>
</feature>
<feature type="compositionally biased region" description="Low complexity" evidence="1">
    <location>
        <begin position="287"/>
        <end position="303"/>
    </location>
</feature>
<feature type="domain" description="AAA protein C-terminal winged helix" evidence="2">
    <location>
        <begin position="163"/>
        <end position="207"/>
    </location>
</feature>
<dbReference type="EMBL" id="CALTRL010005928">
    <property type="protein sequence ID" value="CAH7687983.1"/>
    <property type="molecule type" value="Genomic_DNA"/>
</dbReference>
<keyword evidence="4" id="KW-1185">Reference proteome</keyword>
<comment type="caution">
    <text evidence="3">The sequence shown here is derived from an EMBL/GenBank/DDBJ whole genome shotgun (WGS) entry which is preliminary data.</text>
</comment>
<evidence type="ECO:0000313" key="4">
    <source>
        <dbReference type="Proteomes" id="UP001153365"/>
    </source>
</evidence>